<dbReference type="InterPro" id="IPR036250">
    <property type="entry name" value="AcylCo_DH-like_C"/>
</dbReference>
<dbReference type="AlphaFoldDB" id="A0A163M495"/>
<gene>
    <name evidence="3" type="ORF">AWU65_23745</name>
</gene>
<reference evidence="3" key="1">
    <citation type="journal article" date="2016" name="Genome Announc.">
        <title>Draft genomes of two strains of Paenibacillus glucanolyticus with capability to degrade lignocellulose.</title>
        <authorList>
            <person name="Mathews S.L."/>
            <person name="Pawlak J."/>
            <person name="Grunden A.M."/>
        </authorList>
    </citation>
    <scope>NUCLEOTIDE SEQUENCE [LARGE SCALE GENOMIC DNA]</scope>
    <source>
        <strain evidence="3">SLM1</strain>
    </source>
</reference>
<dbReference type="InterPro" id="IPR009100">
    <property type="entry name" value="AcylCoA_DH/oxidase_NM_dom_sf"/>
</dbReference>
<comment type="caution">
    <text evidence="3">The sequence shown here is derived from an EMBL/GenBank/DDBJ whole genome shotgun (WGS) entry which is preliminary data.</text>
</comment>
<dbReference type="GO" id="GO:0050660">
    <property type="term" value="F:flavin adenine dinucleotide binding"/>
    <property type="evidence" value="ECO:0007669"/>
    <property type="project" value="InterPro"/>
</dbReference>
<protein>
    <submittedName>
        <fullName evidence="3">Acyl-CoA dehydrogenase</fullName>
    </submittedName>
</protein>
<dbReference type="GO" id="GO:0008470">
    <property type="term" value="F:3-methylbutanoyl-CoA dehydrogenase activity"/>
    <property type="evidence" value="ECO:0007669"/>
    <property type="project" value="TreeGrafter"/>
</dbReference>
<keyword evidence="1" id="KW-0560">Oxidoreductase</keyword>
<dbReference type="OrthoDB" id="1170793at2"/>
<evidence type="ECO:0000259" key="2">
    <source>
        <dbReference type="Pfam" id="PF08028"/>
    </source>
</evidence>
<proteinExistence type="predicted"/>
<feature type="domain" description="Acyl-CoA dehydrogenase C-terminal" evidence="2">
    <location>
        <begin position="232"/>
        <end position="352"/>
    </location>
</feature>
<evidence type="ECO:0000313" key="3">
    <source>
        <dbReference type="EMBL" id="KZS48730.1"/>
    </source>
</evidence>
<dbReference type="PANTHER" id="PTHR43884">
    <property type="entry name" value="ACYL-COA DEHYDROGENASE"/>
    <property type="match status" value="1"/>
</dbReference>
<dbReference type="Gene3D" id="1.20.140.10">
    <property type="entry name" value="Butyryl-CoA Dehydrogenase, subunit A, domain 3"/>
    <property type="match status" value="1"/>
</dbReference>
<dbReference type="RefSeq" id="WP_063479519.1">
    <property type="nucleotide sequence ID" value="NZ_CP147845.1"/>
</dbReference>
<dbReference type="InterPro" id="IPR013107">
    <property type="entry name" value="Acyl-CoA_DH_C"/>
</dbReference>
<keyword evidence="4" id="KW-1185">Reference proteome</keyword>
<dbReference type="InterPro" id="IPR046373">
    <property type="entry name" value="Acyl-CoA_Oxase/DH_mid-dom_sf"/>
</dbReference>
<dbReference type="SUPFAM" id="SSF47203">
    <property type="entry name" value="Acyl-CoA dehydrogenase C-terminal domain-like"/>
    <property type="match status" value="1"/>
</dbReference>
<sequence>MLFTNQQLRTIREHALSMDKERQITQEVLDILYDHRLFHLFVPDELEGRMTPLPEATRIFQESARIDGNLGWLVTIGAGGGFFAAMMNPEVSRGVFAYREAVIAGSGMPSGTATRVEGGYVVNGSWRYCSGSTYATTYTANAVIEPAPNRNDAVSSSAPGESEIRSFILNPEQIDILADWNAFGLRATGSHTISAVDAFVPDDMTFLLTETKGYERETIYRYPFLPFAQVSFAGVAAGIAEHFLEAAEVLAVQRGSSSYVIGKLEECKAALEQAMSVFYVTVEKSWEELLRVGGLSAETEAEVTAKSIAAANTALSCGQQLFPLLGLSAAMEDAEVNRCWRDLQTACSHALLRNFS</sequence>
<dbReference type="STRING" id="59843.A3958_23015"/>
<dbReference type="Gene3D" id="1.10.540.10">
    <property type="entry name" value="Acyl-CoA dehydrogenase/oxidase, N-terminal domain"/>
    <property type="match status" value="1"/>
</dbReference>
<dbReference type="InterPro" id="IPR037069">
    <property type="entry name" value="AcylCoA_DH/ox_N_sf"/>
</dbReference>
<evidence type="ECO:0000256" key="1">
    <source>
        <dbReference type="ARBA" id="ARBA00023002"/>
    </source>
</evidence>
<dbReference type="Pfam" id="PF08028">
    <property type="entry name" value="Acyl-CoA_dh_2"/>
    <property type="match status" value="1"/>
</dbReference>
<dbReference type="Gene3D" id="2.40.110.10">
    <property type="entry name" value="Butyryl-CoA Dehydrogenase, subunit A, domain 2"/>
    <property type="match status" value="1"/>
</dbReference>
<dbReference type="PIRSF" id="PIRSF016578">
    <property type="entry name" value="HsaA"/>
    <property type="match status" value="1"/>
</dbReference>
<organism evidence="3 4">
    <name type="scientific">Paenibacillus glucanolyticus</name>
    <dbReference type="NCBI Taxonomy" id="59843"/>
    <lineage>
        <taxon>Bacteria</taxon>
        <taxon>Bacillati</taxon>
        <taxon>Bacillota</taxon>
        <taxon>Bacilli</taxon>
        <taxon>Bacillales</taxon>
        <taxon>Paenibacillaceae</taxon>
        <taxon>Paenibacillus</taxon>
    </lineage>
</organism>
<evidence type="ECO:0000313" key="4">
    <source>
        <dbReference type="Proteomes" id="UP000076796"/>
    </source>
</evidence>
<dbReference type="GeneID" id="97555693"/>
<dbReference type="Proteomes" id="UP000076796">
    <property type="component" value="Unassembled WGS sequence"/>
</dbReference>
<dbReference type="PANTHER" id="PTHR43884:SF12">
    <property type="entry name" value="ISOVALERYL-COA DEHYDROGENASE, MITOCHONDRIAL-RELATED"/>
    <property type="match status" value="1"/>
</dbReference>
<dbReference type="SUPFAM" id="SSF56645">
    <property type="entry name" value="Acyl-CoA dehydrogenase NM domain-like"/>
    <property type="match status" value="1"/>
</dbReference>
<accession>A0A163M495</accession>
<name>A0A163M495_9BACL</name>
<dbReference type="GO" id="GO:0006552">
    <property type="term" value="P:L-leucine catabolic process"/>
    <property type="evidence" value="ECO:0007669"/>
    <property type="project" value="TreeGrafter"/>
</dbReference>
<dbReference type="EMBL" id="LWMH01000001">
    <property type="protein sequence ID" value="KZS48730.1"/>
    <property type="molecule type" value="Genomic_DNA"/>
</dbReference>